<organism evidence="3 4">
    <name type="scientific">Ancylostoma ceylanicum</name>
    <dbReference type="NCBI Taxonomy" id="53326"/>
    <lineage>
        <taxon>Eukaryota</taxon>
        <taxon>Metazoa</taxon>
        <taxon>Ecdysozoa</taxon>
        <taxon>Nematoda</taxon>
        <taxon>Chromadorea</taxon>
        <taxon>Rhabditida</taxon>
        <taxon>Rhabditina</taxon>
        <taxon>Rhabditomorpha</taxon>
        <taxon>Strongyloidea</taxon>
        <taxon>Ancylostomatidae</taxon>
        <taxon>Ancylostomatinae</taxon>
        <taxon>Ancylostoma</taxon>
    </lineage>
</organism>
<evidence type="ECO:0000313" key="3">
    <source>
        <dbReference type="EMBL" id="EYC24070.1"/>
    </source>
</evidence>
<reference evidence="4" key="1">
    <citation type="journal article" date="2015" name="Nat. Genet.">
        <title>The genome and transcriptome of the zoonotic hookworm Ancylostoma ceylanicum identify infection-specific gene families.</title>
        <authorList>
            <person name="Schwarz E.M."/>
            <person name="Hu Y."/>
            <person name="Antoshechkin I."/>
            <person name="Miller M.M."/>
            <person name="Sternberg P.W."/>
            <person name="Aroian R.V."/>
        </authorList>
    </citation>
    <scope>NUCLEOTIDE SEQUENCE</scope>
    <source>
        <strain evidence="4">HY135</strain>
    </source>
</reference>
<dbReference type="Pfam" id="PF15998">
    <property type="entry name" value="DUF4773"/>
    <property type="match status" value="1"/>
</dbReference>
<dbReference type="AlphaFoldDB" id="A0A016V9I7"/>
<keyword evidence="4" id="KW-1185">Reference proteome</keyword>
<sequence>MFILLFLLTFAGAAQSERVASLKFSIYPSKVNLGGYLPVDIHEFRDGEEQIHHKVNAIAIQHHDHLRGFAIFHNVSDALALIDLNHEDLDQGDPIRYFFTERSFFMDCRSNLLMNTPLDTFAISMKGRKTSQLKISTDQLRINMELSSIPLRYLNFLADDENSCSCVQGNCACCGSIRIPEFHHDFCVNATYNRKTIGLDLSIGIDGHYYTQEISVRNPPPICLSVPYVHDIAGICVAFKDLDVSKQKRTLSGCVELEVEVVHMRVVHVHLGCFVMPI</sequence>
<dbReference type="EMBL" id="JARK01001350">
    <property type="protein sequence ID" value="EYC24070.1"/>
    <property type="molecule type" value="Genomic_DNA"/>
</dbReference>
<feature type="domain" description="DUF4773" evidence="2">
    <location>
        <begin position="164"/>
        <end position="276"/>
    </location>
</feature>
<name>A0A016V9I7_9BILA</name>
<evidence type="ECO:0000259" key="2">
    <source>
        <dbReference type="Pfam" id="PF15998"/>
    </source>
</evidence>
<feature type="signal peptide" evidence="1">
    <location>
        <begin position="1"/>
        <end position="16"/>
    </location>
</feature>
<keyword evidence="1" id="KW-0732">Signal</keyword>
<dbReference type="Proteomes" id="UP000024635">
    <property type="component" value="Unassembled WGS sequence"/>
</dbReference>
<dbReference type="InterPro" id="IPR031941">
    <property type="entry name" value="DUF4773"/>
</dbReference>
<evidence type="ECO:0000313" key="4">
    <source>
        <dbReference type="Proteomes" id="UP000024635"/>
    </source>
</evidence>
<dbReference type="PANTHER" id="PTHR36299:SF2">
    <property type="entry name" value="DUF4773 DOMAIN-CONTAINING PROTEIN"/>
    <property type="match status" value="1"/>
</dbReference>
<dbReference type="PANTHER" id="PTHR36299">
    <property type="entry name" value="AGAP008005-PA"/>
    <property type="match status" value="1"/>
</dbReference>
<comment type="caution">
    <text evidence="3">The sequence shown here is derived from an EMBL/GenBank/DDBJ whole genome shotgun (WGS) entry which is preliminary data.</text>
</comment>
<gene>
    <name evidence="3" type="primary">Acey_s0014.g2297</name>
    <name evidence="3" type="synonym">Acey-C09D4.2</name>
    <name evidence="3" type="ORF">Y032_0014g2297</name>
</gene>
<feature type="chain" id="PRO_5001493258" description="DUF4773 domain-containing protein" evidence="1">
    <location>
        <begin position="17"/>
        <end position="278"/>
    </location>
</feature>
<protein>
    <recommendedName>
        <fullName evidence="2">DUF4773 domain-containing protein</fullName>
    </recommendedName>
</protein>
<proteinExistence type="predicted"/>
<accession>A0A016V9I7</accession>
<dbReference type="OrthoDB" id="5952164at2759"/>
<dbReference type="STRING" id="53326.A0A016V9I7"/>
<evidence type="ECO:0000256" key="1">
    <source>
        <dbReference type="SAM" id="SignalP"/>
    </source>
</evidence>